<dbReference type="InterPro" id="IPR006129">
    <property type="entry name" value="AdhesinB"/>
</dbReference>
<dbReference type="EMBL" id="CP031223">
    <property type="protein sequence ID" value="QFG00462.1"/>
    <property type="molecule type" value="Genomic_DNA"/>
</dbReference>
<dbReference type="RefSeq" id="WP_151701342.1">
    <property type="nucleotide sequence ID" value="NZ_CP031223.1"/>
</dbReference>
<proteinExistence type="inferred from homology"/>
<dbReference type="PROSITE" id="PS51257">
    <property type="entry name" value="PROKAR_LIPOPROTEIN"/>
    <property type="match status" value="1"/>
</dbReference>
<dbReference type="Pfam" id="PF01297">
    <property type="entry name" value="ZnuA"/>
    <property type="match status" value="1"/>
</dbReference>
<comment type="similarity">
    <text evidence="5">Belongs to the bacterial solute-binding protein 9 family.</text>
</comment>
<protein>
    <submittedName>
        <fullName evidence="7">Metal ABC transporter substrate-binding protein</fullName>
    </submittedName>
</protein>
<evidence type="ECO:0000256" key="4">
    <source>
        <dbReference type="ARBA" id="ARBA00022729"/>
    </source>
</evidence>
<dbReference type="KEGG" id="psyo:PB01_17550"/>
<dbReference type="InterPro" id="IPR050492">
    <property type="entry name" value="Bact_metal-bind_prot9"/>
</dbReference>
<sequence>MKKLNWFPLVLCLSLLFVTACSNDSESKKGSEHKDGDRLSIITTNSILYDIVLNVGGNLVNVRSLAPIGSDPHQYDPLPKDLEDITNADLVFYNGLNLETGNSWFEDVLNTTGKDKEDSPVFNLSNGVKALYLKSSEHHGEEDPHAWLDVNNGIIYTENAKDALVKIDPKNKDSYEKNAATYIKSLEELHQSILGEVELLPKEDRILVSSEGAFKYFSKAYGFDAYYIWEINSHSEGTPEQLKAIIDIIHEKKVKALFLESSVDPRSMETVSKDTSVTIAGKIFTDSLGVKGKDGDTYIKMIQWNVDVICDGLKQK</sequence>
<gene>
    <name evidence="7" type="ORF">PB01_17550</name>
</gene>
<dbReference type="OrthoDB" id="9793396at2"/>
<dbReference type="AlphaFoldDB" id="A0A5J6SR61"/>
<keyword evidence="8" id="KW-1185">Reference proteome</keyword>
<dbReference type="PRINTS" id="PR00690">
    <property type="entry name" value="ADHESNFAMILY"/>
</dbReference>
<keyword evidence="2 5" id="KW-0813">Transport</keyword>
<dbReference type="InterPro" id="IPR006127">
    <property type="entry name" value="ZnuA-like"/>
</dbReference>
<evidence type="ECO:0000256" key="1">
    <source>
        <dbReference type="ARBA" id="ARBA00004196"/>
    </source>
</evidence>
<name>A0A5J6SR61_9BACI</name>
<evidence type="ECO:0000313" key="7">
    <source>
        <dbReference type="EMBL" id="QFG00462.1"/>
    </source>
</evidence>
<feature type="signal peptide" evidence="6">
    <location>
        <begin position="1"/>
        <end position="22"/>
    </location>
</feature>
<reference evidence="7 8" key="1">
    <citation type="submission" date="2018-07" db="EMBL/GenBank/DDBJ databases">
        <title>Complete genome sequence of Psychrobacillus sp. PB01, isolated from iceberg, and comparative genome analysis of Psychrobacillus strains.</title>
        <authorList>
            <person name="Lee P.C."/>
        </authorList>
    </citation>
    <scope>NUCLEOTIDE SEQUENCE [LARGE SCALE GENOMIC DNA]</scope>
    <source>
        <strain evidence="7 8">PB01</strain>
    </source>
</reference>
<dbReference type="PANTHER" id="PTHR42953">
    <property type="entry name" value="HIGH-AFFINITY ZINC UPTAKE SYSTEM PROTEIN ZNUA-RELATED"/>
    <property type="match status" value="1"/>
</dbReference>
<dbReference type="GO" id="GO:0046872">
    <property type="term" value="F:metal ion binding"/>
    <property type="evidence" value="ECO:0007669"/>
    <property type="project" value="UniProtKB-KW"/>
</dbReference>
<dbReference type="GO" id="GO:0030001">
    <property type="term" value="P:metal ion transport"/>
    <property type="evidence" value="ECO:0007669"/>
    <property type="project" value="InterPro"/>
</dbReference>
<evidence type="ECO:0000256" key="2">
    <source>
        <dbReference type="ARBA" id="ARBA00022448"/>
    </source>
</evidence>
<dbReference type="PANTHER" id="PTHR42953:SF1">
    <property type="entry name" value="METAL-BINDING PROTEIN HI_0362-RELATED"/>
    <property type="match status" value="1"/>
</dbReference>
<dbReference type="Gene3D" id="3.40.50.1980">
    <property type="entry name" value="Nitrogenase molybdenum iron protein domain"/>
    <property type="match status" value="2"/>
</dbReference>
<dbReference type="GO" id="GO:0007155">
    <property type="term" value="P:cell adhesion"/>
    <property type="evidence" value="ECO:0007669"/>
    <property type="project" value="InterPro"/>
</dbReference>
<keyword evidence="3" id="KW-0479">Metal-binding</keyword>
<dbReference type="SUPFAM" id="SSF53807">
    <property type="entry name" value="Helical backbone' metal receptor"/>
    <property type="match status" value="1"/>
</dbReference>
<dbReference type="Proteomes" id="UP000325517">
    <property type="component" value="Chromosome"/>
</dbReference>
<accession>A0A5J6SR61</accession>
<evidence type="ECO:0000256" key="6">
    <source>
        <dbReference type="SAM" id="SignalP"/>
    </source>
</evidence>
<dbReference type="InterPro" id="IPR006128">
    <property type="entry name" value="Lipoprotein_PsaA-like"/>
</dbReference>
<keyword evidence="4 6" id="KW-0732">Signal</keyword>
<comment type="subcellular location">
    <subcellularLocation>
        <location evidence="1">Cell envelope</location>
    </subcellularLocation>
</comment>
<evidence type="ECO:0000256" key="3">
    <source>
        <dbReference type="ARBA" id="ARBA00022723"/>
    </source>
</evidence>
<evidence type="ECO:0000256" key="5">
    <source>
        <dbReference type="RuleBase" id="RU003512"/>
    </source>
</evidence>
<dbReference type="PRINTS" id="PR00691">
    <property type="entry name" value="ADHESINB"/>
</dbReference>
<feature type="chain" id="PRO_5039632018" evidence="6">
    <location>
        <begin position="23"/>
        <end position="316"/>
    </location>
</feature>
<organism evidence="7 8">
    <name type="scientific">Psychrobacillus glaciei</name>
    <dbReference type="NCBI Taxonomy" id="2283160"/>
    <lineage>
        <taxon>Bacteria</taxon>
        <taxon>Bacillati</taxon>
        <taxon>Bacillota</taxon>
        <taxon>Bacilli</taxon>
        <taxon>Bacillales</taxon>
        <taxon>Bacillaceae</taxon>
        <taxon>Psychrobacillus</taxon>
    </lineage>
</organism>
<dbReference type="GO" id="GO:0030313">
    <property type="term" value="C:cell envelope"/>
    <property type="evidence" value="ECO:0007669"/>
    <property type="project" value="UniProtKB-SubCell"/>
</dbReference>
<evidence type="ECO:0000313" key="8">
    <source>
        <dbReference type="Proteomes" id="UP000325517"/>
    </source>
</evidence>